<dbReference type="PANTHER" id="PTHR34319">
    <property type="entry name" value="MAJOR EXPORTED PROTEIN"/>
    <property type="match status" value="1"/>
</dbReference>
<dbReference type="PANTHER" id="PTHR34319:SF6">
    <property type="entry name" value="MAJOR EXPORTED PROTEIN"/>
    <property type="match status" value="1"/>
</dbReference>
<dbReference type="SUPFAM" id="SSF141452">
    <property type="entry name" value="Hcp1-like"/>
    <property type="match status" value="1"/>
</dbReference>
<dbReference type="RefSeq" id="WP_094120729.1">
    <property type="nucleotide sequence ID" value="NZ_MLFN01000024.1"/>
</dbReference>
<protein>
    <recommendedName>
        <fullName evidence="3">Hcp family T6SS protein CtsH1</fullName>
    </recommendedName>
</protein>
<organism evidence="1 2">
    <name type="scientific">Pantoea conspicua</name>
    <dbReference type="NCBI Taxonomy" id="472705"/>
    <lineage>
        <taxon>Bacteria</taxon>
        <taxon>Pseudomonadati</taxon>
        <taxon>Pseudomonadota</taxon>
        <taxon>Gammaproteobacteria</taxon>
        <taxon>Enterobacterales</taxon>
        <taxon>Erwiniaceae</taxon>
        <taxon>Pantoea</taxon>
    </lineage>
</organism>
<evidence type="ECO:0008006" key="3">
    <source>
        <dbReference type="Google" id="ProtNLM"/>
    </source>
</evidence>
<dbReference type="EMBL" id="MLFN01000024">
    <property type="protein sequence ID" value="ORM52902.1"/>
    <property type="molecule type" value="Genomic_DNA"/>
</dbReference>
<name>A0A1X1BWF8_9GAMM</name>
<evidence type="ECO:0000313" key="1">
    <source>
        <dbReference type="EMBL" id="ORM52902.1"/>
    </source>
</evidence>
<proteinExistence type="predicted"/>
<dbReference type="OrthoDB" id="5674026at2"/>
<keyword evidence="2" id="KW-1185">Reference proteome</keyword>
<gene>
    <name evidence="1" type="ORF">HA41_10185</name>
</gene>
<dbReference type="InterPro" id="IPR052947">
    <property type="entry name" value="T6SS_Hcp1_domain"/>
</dbReference>
<dbReference type="NCBIfam" id="TIGR03344">
    <property type="entry name" value="VI_effect_Hcp1"/>
    <property type="match status" value="1"/>
</dbReference>
<dbReference type="Gene3D" id="2.30.110.20">
    <property type="entry name" value="Hcp1-like"/>
    <property type="match status" value="1"/>
</dbReference>
<reference evidence="1 2" key="1">
    <citation type="journal article" date="2017" name="Antonie Van Leeuwenhoek">
        <title>Phylogenomic resolution of the bacterial genus Pantoea and its relationship with Erwinia and Tatumella.</title>
        <authorList>
            <person name="Palmer M."/>
            <person name="Steenkamp E.T."/>
            <person name="Coetzee M.P."/>
            <person name="Chan W.Y."/>
            <person name="van Zyl E."/>
            <person name="De Maayer P."/>
            <person name="Coutinho T.A."/>
            <person name="Blom J."/>
            <person name="Smits T.H."/>
            <person name="Duffy B."/>
            <person name="Venter S.N."/>
        </authorList>
    </citation>
    <scope>NUCLEOTIDE SEQUENCE [LARGE SCALE GENOMIC DNA]</scope>
    <source>
        <strain evidence="1 2">LMG 24534</strain>
    </source>
</reference>
<accession>A0A1X1BWF8</accession>
<dbReference type="Pfam" id="PF05638">
    <property type="entry name" value="T6SS_HCP"/>
    <property type="match status" value="1"/>
</dbReference>
<evidence type="ECO:0000313" key="2">
    <source>
        <dbReference type="Proteomes" id="UP000193933"/>
    </source>
</evidence>
<dbReference type="AlphaFoldDB" id="A0A1X1BWF8"/>
<dbReference type="InterPro" id="IPR008514">
    <property type="entry name" value="T6SS_Hcp"/>
</dbReference>
<comment type="caution">
    <text evidence="1">The sequence shown here is derived from an EMBL/GenBank/DDBJ whole genome shotgun (WGS) entry which is preliminary data.</text>
</comment>
<sequence length="167" mass="18736">MNLKGVTYAIPAYLWLKDDGGALIKGSVDIENRENSIEIIGFSHGVSLPVDYQTGRITGIRTHAPVTLEKEFDSASPYLYKAVTSGQTLQSAEFKWYKISDAGQEIEYFNMLLEGVKIVSVNPGMPNIKMAGVEKINHLESVSLLYEKITWKYCDGNVQHSDCWNER</sequence>
<dbReference type="Proteomes" id="UP000193933">
    <property type="component" value="Unassembled WGS sequence"/>
</dbReference>
<dbReference type="InterPro" id="IPR036624">
    <property type="entry name" value="Hcp1-lik_sf"/>
</dbReference>